<evidence type="ECO:0000256" key="1">
    <source>
        <dbReference type="SAM" id="Phobius"/>
    </source>
</evidence>
<feature type="transmembrane region" description="Helical" evidence="1">
    <location>
        <begin position="94"/>
        <end position="113"/>
    </location>
</feature>
<sequence length="149" mass="16569">MSAYPWFHIVHLFCAVAFVGGVFFEGLVLSVMHTKAVSRGARQEVERALSKRAVKVMPWIVAGVFLSGAGMAYLRYLPNLAQPFASSFNTQLALKILIACGILVHFVIAVTKMRRGTLTKGWSRYIHAAVLVHMVLIVLLAKTMFYAVW</sequence>
<feature type="transmembrane region" description="Helical" evidence="1">
    <location>
        <begin position="6"/>
        <end position="32"/>
    </location>
</feature>
<accession>A0A377R0V2</accession>
<keyword evidence="1" id="KW-0812">Transmembrane</keyword>
<dbReference type="InterPro" id="IPR007418">
    <property type="entry name" value="DUF474"/>
</dbReference>
<evidence type="ECO:0000313" key="2">
    <source>
        <dbReference type="EMBL" id="STR00645.1"/>
    </source>
</evidence>
<feature type="transmembrane region" description="Helical" evidence="1">
    <location>
        <begin position="125"/>
        <end position="148"/>
    </location>
</feature>
<protein>
    <submittedName>
        <fullName evidence="2">Uncharacterized protein conserved in bacteria</fullName>
    </submittedName>
</protein>
<keyword evidence="1" id="KW-1133">Transmembrane helix</keyword>
<dbReference type="PIRSF" id="PIRSF015875">
    <property type="entry name" value="UCP015875"/>
    <property type="match status" value="1"/>
</dbReference>
<keyword evidence="1" id="KW-0472">Membrane</keyword>
<organism evidence="2 3">
    <name type="scientific">Kingella potus</name>
    <dbReference type="NCBI Taxonomy" id="265175"/>
    <lineage>
        <taxon>Bacteria</taxon>
        <taxon>Pseudomonadati</taxon>
        <taxon>Pseudomonadota</taxon>
        <taxon>Betaproteobacteria</taxon>
        <taxon>Neisseriales</taxon>
        <taxon>Neisseriaceae</taxon>
        <taxon>Kingella</taxon>
    </lineage>
</organism>
<name>A0A377R0V2_9NEIS</name>
<proteinExistence type="predicted"/>
<feature type="transmembrane region" description="Helical" evidence="1">
    <location>
        <begin position="53"/>
        <end position="74"/>
    </location>
</feature>
<reference evidence="2 3" key="1">
    <citation type="submission" date="2018-06" db="EMBL/GenBank/DDBJ databases">
        <authorList>
            <consortium name="Pathogen Informatics"/>
            <person name="Doyle S."/>
        </authorList>
    </citation>
    <scope>NUCLEOTIDE SEQUENCE [LARGE SCALE GENOMIC DNA]</scope>
    <source>
        <strain evidence="2 3">NCTC13336</strain>
    </source>
</reference>
<evidence type="ECO:0000313" key="3">
    <source>
        <dbReference type="Proteomes" id="UP000254293"/>
    </source>
</evidence>
<keyword evidence="3" id="KW-1185">Reference proteome</keyword>
<dbReference type="RefSeq" id="WP_115307889.1">
    <property type="nucleotide sequence ID" value="NZ_CP091516.1"/>
</dbReference>
<dbReference type="AlphaFoldDB" id="A0A377R0V2"/>
<dbReference type="Proteomes" id="UP000254293">
    <property type="component" value="Unassembled WGS sequence"/>
</dbReference>
<dbReference type="EMBL" id="UGJJ01000001">
    <property type="protein sequence ID" value="STR00645.1"/>
    <property type="molecule type" value="Genomic_DNA"/>
</dbReference>
<gene>
    <name evidence="2" type="ORF">NCTC13336_00854</name>
</gene>
<dbReference type="OrthoDB" id="5955722at2"/>